<evidence type="ECO:0008006" key="4">
    <source>
        <dbReference type="Google" id="ProtNLM"/>
    </source>
</evidence>
<protein>
    <recommendedName>
        <fullName evidence="4">Type I secretion system, outer membrane protein, TolC family</fullName>
    </recommendedName>
</protein>
<keyword evidence="1" id="KW-0732">Signal</keyword>
<evidence type="ECO:0000256" key="1">
    <source>
        <dbReference type="SAM" id="SignalP"/>
    </source>
</evidence>
<reference evidence="2 3" key="1">
    <citation type="submission" date="2016-07" db="EMBL/GenBank/DDBJ databases">
        <title>Comparative genomics of the Campylobacter concisus group.</title>
        <authorList>
            <person name="Miller W.G."/>
            <person name="Yee E."/>
            <person name="Chapman M.H."/>
            <person name="Huynh S."/>
            <person name="Bono J.L."/>
            <person name="On S.L.W."/>
            <person name="StLeger J."/>
            <person name="Foster G."/>
            <person name="Parker C.T."/>
        </authorList>
    </citation>
    <scope>NUCLEOTIDE SEQUENCE [LARGE SCALE GENOMIC DNA]</scope>
    <source>
        <strain evidence="2 3">CCUG 21559</strain>
    </source>
</reference>
<sequence length="411" mass="47165">MRASIFIFILALTLSAGNLNELINLAQSAKKDDILKFSHEISKDITKQKQLDFTLNTRYTFTQKEQGGYATKAGSILLRFEYLLFDGGRSKSLEQMSLLSQTGEIFKSEDCKNFISFEVAKLYFGAITMDSIIKLKQNQVEILKSLSDENSLFYEFLEVSSDENDAINKALLTAKDELFELELKRASLRSSITLLSNGEIDFKAGSTMQMPIFMDNIADLNLHIKEQNSVIYDLENETKKSKNLPKIYLKDSQSLNNNSFKQSKGGTSETISKYLDANKPVLELKWDLPNSITKSKQRQEQEATYQKQLLELNDKTAMIVARLQALKEIIIRLEASTKIDEVKSKRLQKSLKNVILSYSSGYIKYDEFLFLLEDNIAEQVGFLLDMGEFQIRKLEYFFEQKDDITKRIQDE</sequence>
<dbReference type="Gene3D" id="1.20.1600.10">
    <property type="entry name" value="Outer membrane efflux proteins (OEP)"/>
    <property type="match status" value="1"/>
</dbReference>
<evidence type="ECO:0000313" key="3">
    <source>
        <dbReference type="Proteomes" id="UP000503264"/>
    </source>
</evidence>
<dbReference type="EMBL" id="CP012542">
    <property type="protein sequence ID" value="QCD45021.1"/>
    <property type="molecule type" value="Genomic_DNA"/>
</dbReference>
<feature type="chain" id="PRO_5026220109" description="Type I secretion system, outer membrane protein, TolC family" evidence="1">
    <location>
        <begin position="17"/>
        <end position="411"/>
    </location>
</feature>
<proteinExistence type="predicted"/>
<organism evidence="2 3">
    <name type="scientific">Campylobacter mucosalis CCUG 21559</name>
    <dbReference type="NCBI Taxonomy" id="1032067"/>
    <lineage>
        <taxon>Bacteria</taxon>
        <taxon>Pseudomonadati</taxon>
        <taxon>Campylobacterota</taxon>
        <taxon>Epsilonproteobacteria</taxon>
        <taxon>Campylobacterales</taxon>
        <taxon>Campylobacteraceae</taxon>
        <taxon>Campylobacter</taxon>
    </lineage>
</organism>
<dbReference type="SUPFAM" id="SSF56954">
    <property type="entry name" value="Outer membrane efflux proteins (OEP)"/>
    <property type="match status" value="1"/>
</dbReference>
<dbReference type="Proteomes" id="UP000503264">
    <property type="component" value="Chromosome"/>
</dbReference>
<feature type="signal peptide" evidence="1">
    <location>
        <begin position="1"/>
        <end position="16"/>
    </location>
</feature>
<accession>A0A6G5QH87</accession>
<gene>
    <name evidence="2" type="ORF">CMUC_1256</name>
</gene>
<dbReference type="AlphaFoldDB" id="A0A6G5QH87"/>
<name>A0A6G5QH87_9BACT</name>
<keyword evidence="3" id="KW-1185">Reference proteome</keyword>
<evidence type="ECO:0000313" key="2">
    <source>
        <dbReference type="EMBL" id="QCD45021.1"/>
    </source>
</evidence>
<dbReference type="RefSeq" id="WP_171993907.1">
    <property type="nucleotide sequence ID" value="NZ_CP012542.1"/>
</dbReference>